<evidence type="ECO:0000313" key="4">
    <source>
        <dbReference type="Proteomes" id="UP000799538"/>
    </source>
</evidence>
<protein>
    <submittedName>
        <fullName evidence="3">Uncharacterized protein</fullName>
    </submittedName>
</protein>
<dbReference type="AlphaFoldDB" id="A0A6A6G540"/>
<feature type="compositionally biased region" description="Gly residues" evidence="1">
    <location>
        <begin position="93"/>
        <end position="107"/>
    </location>
</feature>
<evidence type="ECO:0000256" key="1">
    <source>
        <dbReference type="SAM" id="MobiDB-lite"/>
    </source>
</evidence>
<feature type="compositionally biased region" description="Low complexity" evidence="1">
    <location>
        <begin position="108"/>
        <end position="132"/>
    </location>
</feature>
<keyword evidence="4" id="KW-1185">Reference proteome</keyword>
<name>A0A6A6G540_9PEZI</name>
<feature type="compositionally biased region" description="Gly residues" evidence="1">
    <location>
        <begin position="43"/>
        <end position="55"/>
    </location>
</feature>
<proteinExistence type="predicted"/>
<dbReference type="Proteomes" id="UP000799538">
    <property type="component" value="Unassembled WGS sequence"/>
</dbReference>
<feature type="compositionally biased region" description="Basic residues" evidence="1">
    <location>
        <begin position="191"/>
        <end position="200"/>
    </location>
</feature>
<feature type="chain" id="PRO_5025542109" evidence="2">
    <location>
        <begin position="18"/>
        <end position="200"/>
    </location>
</feature>
<feature type="region of interest" description="Disordered" evidence="1">
    <location>
        <begin position="13"/>
        <end position="200"/>
    </location>
</feature>
<keyword evidence="2" id="KW-0732">Signal</keyword>
<gene>
    <name evidence="3" type="ORF">BDZ85DRAFT_251992</name>
</gene>
<sequence>MKTSILVLLFAATLAVAKPDKTGSSSGGGKTTSGPSNTATTGGTSGGGGGGGGSQGSSSTGSFAGSGGNSPPGGFSGPSHDYGANRQGTGPSSSGGSGSPGSQGGGSQASQGSAPPAYNSVGAAPPNIAAAAFDRPLGPNAETMSMTGAERGTTGTNPGQFSSSWPGATPSDKYTPGSMSGGGSSGPSGSAKRRRMVFVA</sequence>
<reference evidence="4" key="1">
    <citation type="journal article" date="2020" name="Stud. Mycol.">
        <title>101 Dothideomycetes genomes: A test case for predicting lifestyles and emergence of pathogens.</title>
        <authorList>
            <person name="Haridas S."/>
            <person name="Albert R."/>
            <person name="Binder M."/>
            <person name="Bloem J."/>
            <person name="LaButti K."/>
            <person name="Salamov A."/>
            <person name="Andreopoulos B."/>
            <person name="Baker S."/>
            <person name="Barry K."/>
            <person name="Bills G."/>
            <person name="Bluhm B."/>
            <person name="Cannon C."/>
            <person name="Castanera R."/>
            <person name="Culley D."/>
            <person name="Daum C."/>
            <person name="Ezra D."/>
            <person name="Gonzalez J."/>
            <person name="Henrissat B."/>
            <person name="Kuo A."/>
            <person name="Liang C."/>
            <person name="Lipzen A."/>
            <person name="Lutzoni F."/>
            <person name="Magnuson J."/>
            <person name="Mondo S."/>
            <person name="Nolan M."/>
            <person name="Ohm R."/>
            <person name="Pangilinan J."/>
            <person name="Park H.-J."/>
            <person name="Ramirez L."/>
            <person name="Alfaro M."/>
            <person name="Sun H."/>
            <person name="Tritt A."/>
            <person name="Yoshinaga Y."/>
            <person name="Zwiers L.-H."/>
            <person name="Turgeon B."/>
            <person name="Goodwin S."/>
            <person name="Spatafora J."/>
            <person name="Crous P."/>
            <person name="Grigoriev I."/>
        </authorList>
    </citation>
    <scope>NUCLEOTIDE SEQUENCE [LARGE SCALE GENOMIC DNA]</scope>
    <source>
        <strain evidence="4">CECT 20119</strain>
    </source>
</reference>
<feature type="compositionally biased region" description="Low complexity" evidence="1">
    <location>
        <begin position="32"/>
        <end position="42"/>
    </location>
</feature>
<evidence type="ECO:0000313" key="3">
    <source>
        <dbReference type="EMBL" id="KAF2220724.1"/>
    </source>
</evidence>
<organism evidence="3 4">
    <name type="scientific">Elsinoe ampelina</name>
    <dbReference type="NCBI Taxonomy" id="302913"/>
    <lineage>
        <taxon>Eukaryota</taxon>
        <taxon>Fungi</taxon>
        <taxon>Dikarya</taxon>
        <taxon>Ascomycota</taxon>
        <taxon>Pezizomycotina</taxon>
        <taxon>Dothideomycetes</taxon>
        <taxon>Dothideomycetidae</taxon>
        <taxon>Myriangiales</taxon>
        <taxon>Elsinoaceae</taxon>
        <taxon>Elsinoe</taxon>
    </lineage>
</organism>
<feature type="compositionally biased region" description="Polar residues" evidence="1">
    <location>
        <begin position="153"/>
        <end position="166"/>
    </location>
</feature>
<evidence type="ECO:0000256" key="2">
    <source>
        <dbReference type="SAM" id="SignalP"/>
    </source>
</evidence>
<dbReference type="EMBL" id="ML992512">
    <property type="protein sequence ID" value="KAF2220724.1"/>
    <property type="molecule type" value="Genomic_DNA"/>
</dbReference>
<feature type="signal peptide" evidence="2">
    <location>
        <begin position="1"/>
        <end position="17"/>
    </location>
</feature>
<feature type="compositionally biased region" description="Gly residues" evidence="1">
    <location>
        <begin position="64"/>
        <end position="76"/>
    </location>
</feature>
<accession>A0A6A6G540</accession>